<keyword evidence="3" id="KW-1185">Reference proteome</keyword>
<gene>
    <name evidence="2" type="ORF">KI387_013847</name>
</gene>
<evidence type="ECO:0000313" key="2">
    <source>
        <dbReference type="EMBL" id="KAH9302264.1"/>
    </source>
</evidence>
<proteinExistence type="predicted"/>
<comment type="caution">
    <text evidence="2">The sequence shown here is derived from an EMBL/GenBank/DDBJ whole genome shotgun (WGS) entry which is preliminary data.</text>
</comment>
<feature type="region of interest" description="Disordered" evidence="1">
    <location>
        <begin position="70"/>
        <end position="114"/>
    </location>
</feature>
<dbReference type="Proteomes" id="UP000824469">
    <property type="component" value="Unassembled WGS sequence"/>
</dbReference>
<name>A0AA38CTQ4_TAXCH</name>
<protein>
    <submittedName>
        <fullName evidence="2">Uncharacterized protein</fullName>
    </submittedName>
</protein>
<feature type="compositionally biased region" description="Acidic residues" evidence="1">
    <location>
        <begin position="101"/>
        <end position="114"/>
    </location>
</feature>
<dbReference type="EMBL" id="JAHRHJ020000009">
    <property type="protein sequence ID" value="KAH9302264.1"/>
    <property type="molecule type" value="Genomic_DNA"/>
</dbReference>
<reference evidence="2 3" key="1">
    <citation type="journal article" date="2021" name="Nat. Plants">
        <title>The Taxus genome provides insights into paclitaxel biosynthesis.</title>
        <authorList>
            <person name="Xiong X."/>
            <person name="Gou J."/>
            <person name="Liao Q."/>
            <person name="Li Y."/>
            <person name="Zhou Q."/>
            <person name="Bi G."/>
            <person name="Li C."/>
            <person name="Du R."/>
            <person name="Wang X."/>
            <person name="Sun T."/>
            <person name="Guo L."/>
            <person name="Liang H."/>
            <person name="Lu P."/>
            <person name="Wu Y."/>
            <person name="Zhang Z."/>
            <person name="Ro D.K."/>
            <person name="Shang Y."/>
            <person name="Huang S."/>
            <person name="Yan J."/>
        </authorList>
    </citation>
    <scope>NUCLEOTIDE SEQUENCE [LARGE SCALE GENOMIC DNA]</scope>
    <source>
        <strain evidence="2">Ta-2019</strain>
    </source>
</reference>
<organism evidence="2 3">
    <name type="scientific">Taxus chinensis</name>
    <name type="common">Chinese yew</name>
    <name type="synonym">Taxus wallichiana var. chinensis</name>
    <dbReference type="NCBI Taxonomy" id="29808"/>
    <lineage>
        <taxon>Eukaryota</taxon>
        <taxon>Viridiplantae</taxon>
        <taxon>Streptophyta</taxon>
        <taxon>Embryophyta</taxon>
        <taxon>Tracheophyta</taxon>
        <taxon>Spermatophyta</taxon>
        <taxon>Pinopsida</taxon>
        <taxon>Pinidae</taxon>
        <taxon>Conifers II</taxon>
        <taxon>Cupressales</taxon>
        <taxon>Taxaceae</taxon>
        <taxon>Taxus</taxon>
    </lineage>
</organism>
<accession>A0AA38CTQ4</accession>
<evidence type="ECO:0000256" key="1">
    <source>
        <dbReference type="SAM" id="MobiDB-lite"/>
    </source>
</evidence>
<dbReference type="AlphaFoldDB" id="A0AA38CTQ4"/>
<evidence type="ECO:0000313" key="3">
    <source>
        <dbReference type="Proteomes" id="UP000824469"/>
    </source>
</evidence>
<sequence length="114" mass="12233">ASTRDQISKKAEDLVFVHSNLRLISHKKDEFKKGPTKCWDIDPETPNLDVPIAQLSLLDPDLDSTLRELQSGARGSGIADSSGCTPGACGSNEPHDGSDALVEDIGEDAEPLDY</sequence>
<feature type="non-terminal residue" evidence="2">
    <location>
        <position position="1"/>
    </location>
</feature>